<keyword evidence="2" id="KW-1185">Reference proteome</keyword>
<reference evidence="1 2" key="1">
    <citation type="submission" date="2024-10" db="EMBL/GenBank/DDBJ databases">
        <title>The Natural Products Discovery Center: Release of the First 8490 Sequenced Strains for Exploring Actinobacteria Biosynthetic Diversity.</title>
        <authorList>
            <person name="Kalkreuter E."/>
            <person name="Kautsar S.A."/>
            <person name="Yang D."/>
            <person name="Bader C.D."/>
            <person name="Teijaro C.N."/>
            <person name="Fluegel L."/>
            <person name="Davis C.M."/>
            <person name="Simpson J.R."/>
            <person name="Lauterbach L."/>
            <person name="Steele A.D."/>
            <person name="Gui C."/>
            <person name="Meng S."/>
            <person name="Li G."/>
            <person name="Viehrig K."/>
            <person name="Ye F."/>
            <person name="Su P."/>
            <person name="Kiefer A.F."/>
            <person name="Nichols A."/>
            <person name="Cepeda A.J."/>
            <person name="Yan W."/>
            <person name="Fan B."/>
            <person name="Jiang Y."/>
            <person name="Adhikari A."/>
            <person name="Zheng C.-J."/>
            <person name="Schuster L."/>
            <person name="Cowan T.M."/>
            <person name="Smanski M.J."/>
            <person name="Chevrette M.G."/>
            <person name="De Carvalho L.P.S."/>
            <person name="Shen B."/>
        </authorList>
    </citation>
    <scope>NUCLEOTIDE SEQUENCE [LARGE SCALE GENOMIC DNA]</scope>
    <source>
        <strain evidence="1 2">NPDC001281</strain>
    </source>
</reference>
<dbReference type="RefSeq" id="WP_387341243.1">
    <property type="nucleotide sequence ID" value="NZ_JBIAXI010000004.1"/>
</dbReference>
<organism evidence="1 2">
    <name type="scientific">Microtetraspora fusca</name>
    <dbReference type="NCBI Taxonomy" id="1997"/>
    <lineage>
        <taxon>Bacteria</taxon>
        <taxon>Bacillati</taxon>
        <taxon>Actinomycetota</taxon>
        <taxon>Actinomycetes</taxon>
        <taxon>Streptosporangiales</taxon>
        <taxon>Streptosporangiaceae</taxon>
        <taxon>Microtetraspora</taxon>
    </lineage>
</organism>
<protein>
    <submittedName>
        <fullName evidence="1">Uncharacterized protein</fullName>
    </submittedName>
</protein>
<dbReference type="Proteomes" id="UP001602119">
    <property type="component" value="Unassembled WGS sequence"/>
</dbReference>
<accession>A0ABW6V383</accession>
<sequence length="170" mass="18987">MPALLPPIGAEIPCSMLAINSTIEYENTKITCDFRGGVRHRVDVNPNDPMNSVRLRTIGFRVTAETDKGQITIEQNDIDVDAKSLLKVTQQFPPRFQHRDVQDVTVVFDFGGEPVILVTREPMITEADLTQFPPRGDLYKLTRPVDLVDPEAPDKVVARLTVFDSKRGGL</sequence>
<evidence type="ECO:0000313" key="2">
    <source>
        <dbReference type="Proteomes" id="UP001602119"/>
    </source>
</evidence>
<name>A0ABW6V383_MICFU</name>
<evidence type="ECO:0000313" key="1">
    <source>
        <dbReference type="EMBL" id="MFF4772793.1"/>
    </source>
</evidence>
<gene>
    <name evidence="1" type="ORF">ACFY05_08035</name>
</gene>
<dbReference type="EMBL" id="JBIAXI010000004">
    <property type="protein sequence ID" value="MFF4772793.1"/>
    <property type="molecule type" value="Genomic_DNA"/>
</dbReference>
<proteinExistence type="predicted"/>
<comment type="caution">
    <text evidence="1">The sequence shown here is derived from an EMBL/GenBank/DDBJ whole genome shotgun (WGS) entry which is preliminary data.</text>
</comment>